<evidence type="ECO:0000313" key="3">
    <source>
        <dbReference type="Proteomes" id="UP001623330"/>
    </source>
</evidence>
<feature type="region of interest" description="Disordered" evidence="1">
    <location>
        <begin position="256"/>
        <end position="275"/>
    </location>
</feature>
<protein>
    <submittedName>
        <fullName evidence="2">Protein BTN2</fullName>
    </submittedName>
</protein>
<dbReference type="Proteomes" id="UP001623330">
    <property type="component" value="Unassembled WGS sequence"/>
</dbReference>
<keyword evidence="3" id="KW-1185">Reference proteome</keyword>
<proteinExistence type="predicted"/>
<name>A0ABR4NPJ6_9SACH</name>
<comment type="caution">
    <text evidence="2">The sequence shown here is derived from an EMBL/GenBank/DDBJ whole genome shotgun (WGS) entry which is preliminary data.</text>
</comment>
<organism evidence="2 3">
    <name type="scientific">Nakaseomyces bracarensis</name>
    <dbReference type="NCBI Taxonomy" id="273131"/>
    <lineage>
        <taxon>Eukaryota</taxon>
        <taxon>Fungi</taxon>
        <taxon>Dikarya</taxon>
        <taxon>Ascomycota</taxon>
        <taxon>Saccharomycotina</taxon>
        <taxon>Saccharomycetes</taxon>
        <taxon>Saccharomycetales</taxon>
        <taxon>Saccharomycetaceae</taxon>
        <taxon>Nakaseomyces</taxon>
    </lineage>
</organism>
<sequence length="358" mass="41098">MIDYLGGPCMFSEVPLFLKDAFPRDIYARDRNDIRSVFQASKRPCYRSDYGNKYTHKYNDKLRTRPSQKKKKDAAINYTIESIGDSKYEMKLYKQIPSGMLHAAINKKAKELVDKLYVPSYHVVEDFFGRQYYVEDEVDPVQLRQKVLSSINVNEIKRKIARELFQDYGVELNHRGDEVCINSEKDSINQEFSFEKELADIRVKSCKAVSDETVMLCIELLVNQPEDVKQSTVPRTVDINFALLPSKTGYLIASNTEEASSSDDENSSKEKETGDHLDVLYADRLALDKCSKEEDEVNYNSSEESSIASDSESDTEDEKTHVAKVYSPILENVEDEEVNRYRKSFDHSPTGYALIEDP</sequence>
<feature type="region of interest" description="Disordered" evidence="1">
    <location>
        <begin position="292"/>
        <end position="328"/>
    </location>
</feature>
<feature type="compositionally biased region" description="Low complexity" evidence="1">
    <location>
        <begin position="301"/>
        <end position="310"/>
    </location>
</feature>
<accession>A0ABR4NPJ6</accession>
<reference evidence="2 3" key="1">
    <citation type="submission" date="2024-05" db="EMBL/GenBank/DDBJ databases">
        <title>Long read based assembly of the Candida bracarensis genome reveals expanded adhesin content.</title>
        <authorList>
            <person name="Marcet-Houben M."/>
            <person name="Ksiezopolska E."/>
            <person name="Gabaldon T."/>
        </authorList>
    </citation>
    <scope>NUCLEOTIDE SEQUENCE [LARGE SCALE GENOMIC DNA]</scope>
    <source>
        <strain evidence="2 3">CBM6</strain>
    </source>
</reference>
<evidence type="ECO:0000256" key="1">
    <source>
        <dbReference type="SAM" id="MobiDB-lite"/>
    </source>
</evidence>
<feature type="compositionally biased region" description="Basic and acidic residues" evidence="1">
    <location>
        <begin position="266"/>
        <end position="275"/>
    </location>
</feature>
<gene>
    <name evidence="2" type="ORF">RNJ44_01344</name>
</gene>
<evidence type="ECO:0000313" key="2">
    <source>
        <dbReference type="EMBL" id="KAL3229981.1"/>
    </source>
</evidence>
<dbReference type="EMBL" id="JBEVYD010000010">
    <property type="protein sequence ID" value="KAL3229981.1"/>
    <property type="molecule type" value="Genomic_DNA"/>
</dbReference>